<dbReference type="RefSeq" id="WP_345341169.1">
    <property type="nucleotide sequence ID" value="NZ_BAABLI010000017.1"/>
</dbReference>
<keyword evidence="2" id="KW-0805">Transcription regulation</keyword>
<evidence type="ECO:0000256" key="4">
    <source>
        <dbReference type="ARBA" id="ARBA00023163"/>
    </source>
</evidence>
<proteinExistence type="inferred from homology"/>
<keyword evidence="7" id="KW-1185">Reference proteome</keyword>
<dbReference type="InterPro" id="IPR036390">
    <property type="entry name" value="WH_DNA-bd_sf"/>
</dbReference>
<keyword evidence="4" id="KW-0804">Transcription</keyword>
<evidence type="ECO:0000313" key="7">
    <source>
        <dbReference type="Proteomes" id="UP001597380"/>
    </source>
</evidence>
<dbReference type="InterPro" id="IPR000847">
    <property type="entry name" value="LysR_HTH_N"/>
</dbReference>
<evidence type="ECO:0000256" key="1">
    <source>
        <dbReference type="ARBA" id="ARBA00009437"/>
    </source>
</evidence>
<protein>
    <submittedName>
        <fullName evidence="6">LysR family transcriptional regulator</fullName>
    </submittedName>
</protein>
<dbReference type="Pfam" id="PF00126">
    <property type="entry name" value="HTH_1"/>
    <property type="match status" value="1"/>
</dbReference>
<dbReference type="PANTHER" id="PTHR30537:SF5">
    <property type="entry name" value="HTH-TYPE TRANSCRIPTIONAL ACTIVATOR TTDR-RELATED"/>
    <property type="match status" value="1"/>
</dbReference>
<dbReference type="InterPro" id="IPR058163">
    <property type="entry name" value="LysR-type_TF_proteobact-type"/>
</dbReference>
<keyword evidence="3" id="KW-0238">DNA-binding</keyword>
<dbReference type="PROSITE" id="PS50931">
    <property type="entry name" value="HTH_LYSR"/>
    <property type="match status" value="1"/>
</dbReference>
<dbReference type="SUPFAM" id="SSF53850">
    <property type="entry name" value="Periplasmic binding protein-like II"/>
    <property type="match status" value="1"/>
</dbReference>
<dbReference type="InterPro" id="IPR005119">
    <property type="entry name" value="LysR_subst-bd"/>
</dbReference>
<dbReference type="PANTHER" id="PTHR30537">
    <property type="entry name" value="HTH-TYPE TRANSCRIPTIONAL REGULATOR"/>
    <property type="match status" value="1"/>
</dbReference>
<accession>A0ABW4XLR1</accession>
<dbReference type="Proteomes" id="UP001597380">
    <property type="component" value="Unassembled WGS sequence"/>
</dbReference>
<comment type="similarity">
    <text evidence="1">Belongs to the LysR transcriptional regulatory family.</text>
</comment>
<dbReference type="Gene3D" id="3.40.190.290">
    <property type="match status" value="1"/>
</dbReference>
<dbReference type="Pfam" id="PF03466">
    <property type="entry name" value="LysR_substrate"/>
    <property type="match status" value="1"/>
</dbReference>
<evidence type="ECO:0000256" key="2">
    <source>
        <dbReference type="ARBA" id="ARBA00023015"/>
    </source>
</evidence>
<evidence type="ECO:0000256" key="3">
    <source>
        <dbReference type="ARBA" id="ARBA00023125"/>
    </source>
</evidence>
<organism evidence="6 7">
    <name type="scientific">Corallincola platygyrae</name>
    <dbReference type="NCBI Taxonomy" id="1193278"/>
    <lineage>
        <taxon>Bacteria</taxon>
        <taxon>Pseudomonadati</taxon>
        <taxon>Pseudomonadota</taxon>
        <taxon>Gammaproteobacteria</taxon>
        <taxon>Alteromonadales</taxon>
        <taxon>Psychromonadaceae</taxon>
        <taxon>Corallincola</taxon>
    </lineage>
</organism>
<evidence type="ECO:0000259" key="5">
    <source>
        <dbReference type="PROSITE" id="PS50931"/>
    </source>
</evidence>
<name>A0ABW4XLR1_9GAMM</name>
<evidence type="ECO:0000313" key="6">
    <source>
        <dbReference type="EMBL" id="MFD2096132.1"/>
    </source>
</evidence>
<gene>
    <name evidence="6" type="ORF">ACFSJ3_09070</name>
</gene>
<dbReference type="InterPro" id="IPR036388">
    <property type="entry name" value="WH-like_DNA-bd_sf"/>
</dbReference>
<dbReference type="PRINTS" id="PR00039">
    <property type="entry name" value="HTHLYSR"/>
</dbReference>
<dbReference type="EMBL" id="JBHUHT010000011">
    <property type="protein sequence ID" value="MFD2096132.1"/>
    <property type="molecule type" value="Genomic_DNA"/>
</dbReference>
<reference evidence="7" key="1">
    <citation type="journal article" date="2019" name="Int. J. Syst. Evol. Microbiol.">
        <title>The Global Catalogue of Microorganisms (GCM) 10K type strain sequencing project: providing services to taxonomists for standard genome sequencing and annotation.</title>
        <authorList>
            <consortium name="The Broad Institute Genomics Platform"/>
            <consortium name="The Broad Institute Genome Sequencing Center for Infectious Disease"/>
            <person name="Wu L."/>
            <person name="Ma J."/>
        </authorList>
    </citation>
    <scope>NUCLEOTIDE SEQUENCE [LARGE SCALE GENOMIC DNA]</scope>
    <source>
        <strain evidence="7">CGMCC 1.10992</strain>
    </source>
</reference>
<dbReference type="Gene3D" id="1.10.10.10">
    <property type="entry name" value="Winged helix-like DNA-binding domain superfamily/Winged helix DNA-binding domain"/>
    <property type="match status" value="1"/>
</dbReference>
<feature type="domain" description="HTH lysR-type" evidence="5">
    <location>
        <begin position="1"/>
        <end position="60"/>
    </location>
</feature>
<sequence length="297" mass="34014">MSFRIEQIELFLATVELGSFAAAGDRLNLPHPTVSRHIKQLEETLGQPLFDRSRRKVTLNEFGQEFTLYARKLVEASTSIQQFAEGCRAKPSGNLVIESLPVITQLLITHFEHRFSKDYPDITLTFKTLKGGEVEQPFLGDIRLQASLPENENLIARSFISFERDFFASPNFVEQYGPFLHPSDLEKVPCIQVEGDRPWIYRQHGKTQFLDISPVLVLDMGYLALSAALNHRGVVWLSQTVIEKELSSGELIPLFDAKFQHSHPIYLIYKKKDYRPPKERVFIDSLISMFEGLTRSK</sequence>
<comment type="caution">
    <text evidence="6">The sequence shown here is derived from an EMBL/GenBank/DDBJ whole genome shotgun (WGS) entry which is preliminary data.</text>
</comment>
<dbReference type="SUPFAM" id="SSF46785">
    <property type="entry name" value="Winged helix' DNA-binding domain"/>
    <property type="match status" value="1"/>
</dbReference>